<dbReference type="PANTHER" id="PTHR11803">
    <property type="entry name" value="2-IMINOBUTANOATE/2-IMINOPROPANOATE DEAMINASE RIDA"/>
    <property type="match status" value="1"/>
</dbReference>
<dbReference type="AlphaFoldDB" id="A0A844QDY4"/>
<evidence type="ECO:0000313" key="3">
    <source>
        <dbReference type="Proteomes" id="UP000463224"/>
    </source>
</evidence>
<keyword evidence="3" id="KW-1185">Reference proteome</keyword>
<dbReference type="GO" id="GO:0019239">
    <property type="term" value="F:deaminase activity"/>
    <property type="evidence" value="ECO:0007669"/>
    <property type="project" value="TreeGrafter"/>
</dbReference>
<comment type="caution">
    <text evidence="2">The sequence shown here is derived from an EMBL/GenBank/DDBJ whole genome shotgun (WGS) entry which is preliminary data.</text>
</comment>
<dbReference type="GO" id="GO:0005829">
    <property type="term" value="C:cytosol"/>
    <property type="evidence" value="ECO:0007669"/>
    <property type="project" value="TreeGrafter"/>
</dbReference>
<name>A0A844QDY4_9HYPH</name>
<gene>
    <name evidence="2" type="ORF">GN330_03115</name>
</gene>
<dbReference type="InterPro" id="IPR006175">
    <property type="entry name" value="YjgF/YER057c/UK114"/>
</dbReference>
<dbReference type="EMBL" id="WPHG01000001">
    <property type="protein sequence ID" value="MVA96240.1"/>
    <property type="molecule type" value="Genomic_DNA"/>
</dbReference>
<evidence type="ECO:0000256" key="1">
    <source>
        <dbReference type="ARBA" id="ARBA00010552"/>
    </source>
</evidence>
<dbReference type="Pfam" id="PF01042">
    <property type="entry name" value="Ribonuc_L-PSP"/>
    <property type="match status" value="1"/>
</dbReference>
<accession>A0A844QDY4</accession>
<dbReference type="InterPro" id="IPR035959">
    <property type="entry name" value="RutC-like_sf"/>
</dbReference>
<dbReference type="Proteomes" id="UP000463224">
    <property type="component" value="Unassembled WGS sequence"/>
</dbReference>
<dbReference type="PANTHER" id="PTHR11803:SF58">
    <property type="entry name" value="PROTEIN HMF1-RELATED"/>
    <property type="match status" value="1"/>
</dbReference>
<dbReference type="CDD" id="cd00448">
    <property type="entry name" value="YjgF_YER057c_UK114_family"/>
    <property type="match status" value="1"/>
</dbReference>
<comment type="similarity">
    <text evidence="1">Belongs to the RutC family.</text>
</comment>
<dbReference type="Gene3D" id="3.30.1330.40">
    <property type="entry name" value="RutC-like"/>
    <property type="match status" value="1"/>
</dbReference>
<organism evidence="2 3">
    <name type="scientific">Nitratireductor arenosus</name>
    <dbReference type="NCBI Taxonomy" id="2682096"/>
    <lineage>
        <taxon>Bacteria</taxon>
        <taxon>Pseudomonadati</taxon>
        <taxon>Pseudomonadota</taxon>
        <taxon>Alphaproteobacteria</taxon>
        <taxon>Hyphomicrobiales</taxon>
        <taxon>Phyllobacteriaceae</taxon>
        <taxon>Nitratireductor</taxon>
    </lineage>
</organism>
<dbReference type="RefSeq" id="WP_156711203.1">
    <property type="nucleotide sequence ID" value="NZ_WPHG01000001.1"/>
</dbReference>
<evidence type="ECO:0000313" key="2">
    <source>
        <dbReference type="EMBL" id="MVA96240.1"/>
    </source>
</evidence>
<protein>
    <submittedName>
        <fullName evidence="2">RidA family protein</fullName>
    </submittedName>
</protein>
<proteinExistence type="inferred from homology"/>
<sequence>MRRSSVSLAKNPNRNIPGIIGTAIPAAFCDVVRVELPTHAVLYISGKLATDAEGNIVSASFEEQCDKTLQNIREVLTYQGATMDNIVRTLIFVTDLSDENLRILHEVRGRYFSRDAFPASTLVECTKLVRPGGKIEIEAEAIIPA</sequence>
<dbReference type="SUPFAM" id="SSF55298">
    <property type="entry name" value="YjgF-like"/>
    <property type="match status" value="1"/>
</dbReference>
<reference evidence="2 3" key="1">
    <citation type="submission" date="2019-12" db="EMBL/GenBank/DDBJ databases">
        <title>Nitratireductor arenosus sp. nov., Isolated from sea sand, Jeju island, South Korea.</title>
        <authorList>
            <person name="Kim W."/>
        </authorList>
    </citation>
    <scope>NUCLEOTIDE SEQUENCE [LARGE SCALE GENOMIC DNA]</scope>
    <source>
        <strain evidence="2 3">CAU 1489</strain>
    </source>
</reference>